<feature type="region of interest" description="Disordered" evidence="1">
    <location>
        <begin position="378"/>
        <end position="399"/>
    </location>
</feature>
<evidence type="ECO:0000313" key="5">
    <source>
        <dbReference type="Proteomes" id="UP001243009"/>
    </source>
</evidence>
<dbReference type="PANTHER" id="PTHR45947:SF3">
    <property type="entry name" value="SULFOQUINOVOSYL TRANSFERASE SQD2"/>
    <property type="match status" value="1"/>
</dbReference>
<organism evidence="4 5">
    <name type="scientific">Paracraurococcus lichenis</name>
    <dbReference type="NCBI Taxonomy" id="3064888"/>
    <lineage>
        <taxon>Bacteria</taxon>
        <taxon>Pseudomonadati</taxon>
        <taxon>Pseudomonadota</taxon>
        <taxon>Alphaproteobacteria</taxon>
        <taxon>Acetobacterales</taxon>
        <taxon>Roseomonadaceae</taxon>
        <taxon>Paracraurococcus</taxon>
    </lineage>
</organism>
<keyword evidence="4" id="KW-0328">Glycosyltransferase</keyword>
<name>A0ABT9EBU7_9PROT</name>
<dbReference type="Gene3D" id="3.40.50.2000">
    <property type="entry name" value="Glycogen Phosphorylase B"/>
    <property type="match status" value="2"/>
</dbReference>
<dbReference type="SUPFAM" id="SSF53756">
    <property type="entry name" value="UDP-Glycosyltransferase/glycogen phosphorylase"/>
    <property type="match status" value="1"/>
</dbReference>
<dbReference type="Pfam" id="PF00534">
    <property type="entry name" value="Glycos_transf_1"/>
    <property type="match status" value="1"/>
</dbReference>
<dbReference type="Proteomes" id="UP001243009">
    <property type="component" value="Unassembled WGS sequence"/>
</dbReference>
<gene>
    <name evidence="4" type="ORF">Q7A36_33890</name>
</gene>
<keyword evidence="5" id="KW-1185">Reference proteome</keyword>
<dbReference type="EMBL" id="JAUTWS010000084">
    <property type="protein sequence ID" value="MDO9713370.1"/>
    <property type="molecule type" value="Genomic_DNA"/>
</dbReference>
<dbReference type="InterPro" id="IPR001296">
    <property type="entry name" value="Glyco_trans_1"/>
</dbReference>
<evidence type="ECO:0000256" key="1">
    <source>
        <dbReference type="SAM" id="MobiDB-lite"/>
    </source>
</evidence>
<dbReference type="GO" id="GO:0016757">
    <property type="term" value="F:glycosyltransferase activity"/>
    <property type="evidence" value="ECO:0007669"/>
    <property type="project" value="UniProtKB-KW"/>
</dbReference>
<dbReference type="PANTHER" id="PTHR45947">
    <property type="entry name" value="SULFOQUINOVOSYL TRANSFERASE SQD2"/>
    <property type="match status" value="1"/>
</dbReference>
<protein>
    <submittedName>
        <fullName evidence="4">Glycosyltransferase</fullName>
        <ecNumber evidence="4">2.4.-.-</ecNumber>
    </submittedName>
</protein>
<reference evidence="4 5" key="1">
    <citation type="submission" date="2023-08" db="EMBL/GenBank/DDBJ databases">
        <title>The draft genome sequence of Paracraurococcus sp. LOR1-02.</title>
        <authorList>
            <person name="Kingkaew E."/>
            <person name="Tanasupawat S."/>
        </authorList>
    </citation>
    <scope>NUCLEOTIDE SEQUENCE [LARGE SCALE GENOMIC DNA]</scope>
    <source>
        <strain evidence="4 5">LOR1-02</strain>
    </source>
</reference>
<evidence type="ECO:0000259" key="3">
    <source>
        <dbReference type="Pfam" id="PF13439"/>
    </source>
</evidence>
<dbReference type="Pfam" id="PF13439">
    <property type="entry name" value="Glyco_transf_4"/>
    <property type="match status" value="1"/>
</dbReference>
<dbReference type="InterPro" id="IPR050194">
    <property type="entry name" value="Glycosyltransferase_grp1"/>
</dbReference>
<proteinExistence type="predicted"/>
<feature type="domain" description="Glycosyltransferase subfamily 4-like N-terminal" evidence="3">
    <location>
        <begin position="14"/>
        <end position="190"/>
    </location>
</feature>
<comment type="caution">
    <text evidence="4">The sequence shown here is derived from an EMBL/GenBank/DDBJ whole genome shotgun (WGS) entry which is preliminary data.</text>
</comment>
<dbReference type="InterPro" id="IPR028098">
    <property type="entry name" value="Glyco_trans_4-like_N"/>
</dbReference>
<keyword evidence="4" id="KW-0808">Transferase</keyword>
<feature type="domain" description="Glycosyl transferase family 1" evidence="2">
    <location>
        <begin position="195"/>
        <end position="350"/>
    </location>
</feature>
<evidence type="ECO:0000259" key="2">
    <source>
        <dbReference type="Pfam" id="PF00534"/>
    </source>
</evidence>
<sequence>MKVALVTDSMSAFGGAERVIEQILRIFPQADIFAVLDLVPKLERGFLGAHTITTSFLQKLPAVKFYYRKLLHFWPIAVEQIDVTGYDLVLSSHHSVAYGVLTNPDQIHVSYVHTPMRYAWDLQHEYLRSAHLEHGLLGLAARRTLHKARIWDYAAAQRPDALVTNSHFVARRLHRTHRRDVTVIYPPVSVQNFEVQNKGDYYISVGRLVPYKRVDLLARAFARMPERRLKIVGTGPELKKLSALQVPNVEVLGYQSDEVVRDLLSGARAFLFAGIEDFGITAVEAQAAGTPVIAYGCGGLTETVLDLSTDSQPTGLFFDEQSEDAIVDAVHSFEANRERFTPEACISNAERFSDQRFRSAFSAFVHRAVSQQRRNKMAFSSHVTPHRQPALVPNRFSAD</sequence>
<evidence type="ECO:0000313" key="4">
    <source>
        <dbReference type="EMBL" id="MDO9713370.1"/>
    </source>
</evidence>
<accession>A0ABT9EBU7</accession>
<dbReference type="EC" id="2.4.-.-" evidence="4"/>
<dbReference type="RefSeq" id="WP_305108227.1">
    <property type="nucleotide sequence ID" value="NZ_JAUTWS010000084.1"/>
</dbReference>